<evidence type="ECO:0000256" key="1">
    <source>
        <dbReference type="ARBA" id="ARBA00022553"/>
    </source>
</evidence>
<evidence type="ECO:0000256" key="3">
    <source>
        <dbReference type="ARBA" id="ARBA00023015"/>
    </source>
</evidence>
<evidence type="ECO:0000259" key="8">
    <source>
        <dbReference type="PROSITE" id="PS51755"/>
    </source>
</evidence>
<evidence type="ECO:0000256" key="4">
    <source>
        <dbReference type="ARBA" id="ARBA00023125"/>
    </source>
</evidence>
<dbReference type="SMART" id="SM00862">
    <property type="entry name" value="Trans_reg_C"/>
    <property type="match status" value="1"/>
</dbReference>
<dbReference type="AlphaFoldDB" id="A0A7Z0AAT5"/>
<dbReference type="GO" id="GO:0006355">
    <property type="term" value="P:regulation of DNA-templated transcription"/>
    <property type="evidence" value="ECO:0007669"/>
    <property type="project" value="InterPro"/>
</dbReference>
<dbReference type="Pfam" id="PF00486">
    <property type="entry name" value="Trans_reg_C"/>
    <property type="match status" value="1"/>
</dbReference>
<keyword evidence="10" id="KW-1185">Reference proteome</keyword>
<dbReference type="PANTHER" id="PTHR48111">
    <property type="entry name" value="REGULATOR OF RPOS"/>
    <property type="match status" value="1"/>
</dbReference>
<protein>
    <submittedName>
        <fullName evidence="9">DNA-binding response OmpR family regulator</fullName>
    </submittedName>
</protein>
<feature type="domain" description="OmpR/PhoB-type" evidence="8">
    <location>
        <begin position="155"/>
        <end position="257"/>
    </location>
</feature>
<dbReference type="Proteomes" id="UP000539111">
    <property type="component" value="Unassembled WGS sequence"/>
</dbReference>
<dbReference type="GO" id="GO:0000156">
    <property type="term" value="F:phosphorelay response regulator activity"/>
    <property type="evidence" value="ECO:0007669"/>
    <property type="project" value="TreeGrafter"/>
</dbReference>
<dbReference type="InterPro" id="IPR016032">
    <property type="entry name" value="Sig_transdc_resp-reg_C-effctor"/>
</dbReference>
<evidence type="ECO:0000256" key="7">
    <source>
        <dbReference type="SAM" id="MobiDB-lite"/>
    </source>
</evidence>
<keyword evidence="5" id="KW-0804">Transcription</keyword>
<comment type="caution">
    <text evidence="9">The sequence shown here is derived from an EMBL/GenBank/DDBJ whole genome shotgun (WGS) entry which is preliminary data.</text>
</comment>
<dbReference type="PROSITE" id="PS51755">
    <property type="entry name" value="OMPR_PHOB"/>
    <property type="match status" value="1"/>
</dbReference>
<evidence type="ECO:0000313" key="10">
    <source>
        <dbReference type="Proteomes" id="UP000539111"/>
    </source>
</evidence>
<name>A0A7Z0AAT5_9MICO</name>
<dbReference type="InterPro" id="IPR036388">
    <property type="entry name" value="WH-like_DNA-bd_sf"/>
</dbReference>
<gene>
    <name evidence="9" type="ORF">BJY26_000087</name>
</gene>
<reference evidence="9 10" key="1">
    <citation type="submission" date="2020-07" db="EMBL/GenBank/DDBJ databases">
        <title>Sequencing the genomes of 1000 actinobacteria strains.</title>
        <authorList>
            <person name="Klenk H.-P."/>
        </authorList>
    </citation>
    <scope>NUCLEOTIDE SEQUENCE [LARGE SCALE GENOMIC DNA]</scope>
    <source>
        <strain evidence="9 10">DSM 26341</strain>
    </source>
</reference>
<sequence length="272" mass="28780">MSIATAISHPTTRTSTAARRWRTSPDGVKRLSGRSAAPLRAVPADARTLAPAGVTQSQRAARGIVLYVGLDEETAGASGTNLTAVAAELQRYARELVAEAQTQTVIALAPEGRGTDLDAVRAVVSGSPAATGGEATAHGPVRSRIPGRVAPPQRSAAPARGHVPNEGLLIDAPRREVHIDGAAVELTYKEFELLTHLVNAESRTVSRDDLIDALWSDGESAPTARTIDVHVRRLRSKLGGYASIVRTIRGGGYRYDAHPDVVVWQAVARSSR</sequence>
<dbReference type="GO" id="GO:0032993">
    <property type="term" value="C:protein-DNA complex"/>
    <property type="evidence" value="ECO:0007669"/>
    <property type="project" value="TreeGrafter"/>
</dbReference>
<evidence type="ECO:0000313" key="9">
    <source>
        <dbReference type="EMBL" id="NYI65781.1"/>
    </source>
</evidence>
<evidence type="ECO:0000256" key="6">
    <source>
        <dbReference type="PROSITE-ProRule" id="PRU01091"/>
    </source>
</evidence>
<keyword evidence="1" id="KW-0597">Phosphoprotein</keyword>
<keyword evidence="3" id="KW-0805">Transcription regulation</keyword>
<dbReference type="EMBL" id="JACBZP010000001">
    <property type="protein sequence ID" value="NYI65781.1"/>
    <property type="molecule type" value="Genomic_DNA"/>
</dbReference>
<dbReference type="Gene3D" id="1.10.10.10">
    <property type="entry name" value="Winged helix-like DNA-binding domain superfamily/Winged helix DNA-binding domain"/>
    <property type="match status" value="1"/>
</dbReference>
<dbReference type="GO" id="GO:0005829">
    <property type="term" value="C:cytosol"/>
    <property type="evidence" value="ECO:0007669"/>
    <property type="project" value="TreeGrafter"/>
</dbReference>
<keyword evidence="2" id="KW-0902">Two-component regulatory system</keyword>
<dbReference type="PANTHER" id="PTHR48111:SF1">
    <property type="entry name" value="TWO-COMPONENT RESPONSE REGULATOR ORR33"/>
    <property type="match status" value="1"/>
</dbReference>
<dbReference type="InterPro" id="IPR001867">
    <property type="entry name" value="OmpR/PhoB-type_DNA-bd"/>
</dbReference>
<dbReference type="GO" id="GO:0000976">
    <property type="term" value="F:transcription cis-regulatory region binding"/>
    <property type="evidence" value="ECO:0007669"/>
    <property type="project" value="TreeGrafter"/>
</dbReference>
<proteinExistence type="predicted"/>
<organism evidence="9 10">
    <name type="scientific">Spelaeicoccus albus</name>
    <dbReference type="NCBI Taxonomy" id="1280376"/>
    <lineage>
        <taxon>Bacteria</taxon>
        <taxon>Bacillati</taxon>
        <taxon>Actinomycetota</taxon>
        <taxon>Actinomycetes</taxon>
        <taxon>Micrococcales</taxon>
        <taxon>Brevibacteriaceae</taxon>
        <taxon>Spelaeicoccus</taxon>
    </lineage>
</organism>
<feature type="DNA-binding region" description="OmpR/PhoB-type" evidence="6">
    <location>
        <begin position="155"/>
        <end position="257"/>
    </location>
</feature>
<feature type="region of interest" description="Disordered" evidence="7">
    <location>
        <begin position="1"/>
        <end position="36"/>
    </location>
</feature>
<evidence type="ECO:0000256" key="2">
    <source>
        <dbReference type="ARBA" id="ARBA00023012"/>
    </source>
</evidence>
<accession>A0A7Z0AAT5</accession>
<dbReference type="InterPro" id="IPR039420">
    <property type="entry name" value="WalR-like"/>
</dbReference>
<feature type="region of interest" description="Disordered" evidence="7">
    <location>
        <begin position="146"/>
        <end position="165"/>
    </location>
</feature>
<dbReference type="SUPFAM" id="SSF46894">
    <property type="entry name" value="C-terminal effector domain of the bipartite response regulators"/>
    <property type="match status" value="1"/>
</dbReference>
<dbReference type="RefSeq" id="WP_179424733.1">
    <property type="nucleotide sequence ID" value="NZ_JACBZP010000001.1"/>
</dbReference>
<dbReference type="CDD" id="cd00383">
    <property type="entry name" value="trans_reg_C"/>
    <property type="match status" value="1"/>
</dbReference>
<evidence type="ECO:0000256" key="5">
    <source>
        <dbReference type="ARBA" id="ARBA00023163"/>
    </source>
</evidence>
<keyword evidence="4 6" id="KW-0238">DNA-binding</keyword>